<dbReference type="Gene3D" id="1.20.120.20">
    <property type="entry name" value="Apolipoprotein"/>
    <property type="match status" value="1"/>
</dbReference>
<evidence type="ECO:0000313" key="4">
    <source>
        <dbReference type="Proteomes" id="UP001153709"/>
    </source>
</evidence>
<reference evidence="3" key="1">
    <citation type="submission" date="2022-01" db="EMBL/GenBank/DDBJ databases">
        <authorList>
            <person name="King R."/>
        </authorList>
    </citation>
    <scope>NUCLEOTIDE SEQUENCE</scope>
</reference>
<evidence type="ECO:0000313" key="3">
    <source>
        <dbReference type="EMBL" id="CAG9834268.1"/>
    </source>
</evidence>
<feature type="compositionally biased region" description="Basic and acidic residues" evidence="2">
    <location>
        <begin position="595"/>
        <end position="618"/>
    </location>
</feature>
<dbReference type="Proteomes" id="UP001153709">
    <property type="component" value="Chromosome 5"/>
</dbReference>
<gene>
    <name evidence="3" type="ORF">DIABBA_LOCUS7596</name>
</gene>
<accession>A0A9N9XFN3</accession>
<feature type="compositionally biased region" description="Basic and acidic residues" evidence="2">
    <location>
        <begin position="57"/>
        <end position="98"/>
    </location>
</feature>
<protein>
    <submittedName>
        <fullName evidence="3">Uncharacterized protein</fullName>
    </submittedName>
</protein>
<evidence type="ECO:0000256" key="1">
    <source>
        <dbReference type="SAM" id="Coils"/>
    </source>
</evidence>
<proteinExistence type="predicted"/>
<feature type="coiled-coil region" evidence="1">
    <location>
        <begin position="238"/>
        <end position="322"/>
    </location>
</feature>
<organism evidence="3 4">
    <name type="scientific">Diabrotica balteata</name>
    <name type="common">Banded cucumber beetle</name>
    <dbReference type="NCBI Taxonomy" id="107213"/>
    <lineage>
        <taxon>Eukaryota</taxon>
        <taxon>Metazoa</taxon>
        <taxon>Ecdysozoa</taxon>
        <taxon>Arthropoda</taxon>
        <taxon>Hexapoda</taxon>
        <taxon>Insecta</taxon>
        <taxon>Pterygota</taxon>
        <taxon>Neoptera</taxon>
        <taxon>Endopterygota</taxon>
        <taxon>Coleoptera</taxon>
        <taxon>Polyphaga</taxon>
        <taxon>Cucujiformia</taxon>
        <taxon>Chrysomeloidea</taxon>
        <taxon>Chrysomelidae</taxon>
        <taxon>Galerucinae</taxon>
        <taxon>Diabroticina</taxon>
        <taxon>Diabroticites</taxon>
        <taxon>Diabrotica</taxon>
    </lineage>
</organism>
<sequence>MADRMTLRNGKEIVPKESEGEQVLEQEQGIQVDEESRGGSGEFVVQYLEQGRQEAGQGDREGSLTDSLREELDETVRDRRDESVDECRVQEERRREGDVGESGMTQMDMRQIMRMLQQMDHNIRGDMHKMDSNINNIRGDMNKMENNIKGELREELIKMREEIKEEVKIVREEMLQITQGLEEKVEQVRGESENFKRNVQEEISREKAIIRAEIGQEIGSRFVELGTAIKENLPMEINKEVNKQNKEIVREVESVKRQTQDYEEKITIIKNNIKKGLQNLELEMGMHANQAEKGDRVLQGQVEELREKFKNASEEIQRLESNLGQTRVVSTVMPSYNDGGIKFDGNLNYLHPRIFVDIIKNKVKNVRDPIEMKLNIRNMLVGMPLLWFCNNENSINNVQEFEAKFINYFWGENQQASFRERLYFGKFNYEKSTNYNLYAMQLFQTAQYLEPAMREEEIVLYIARQYNHNMAETIALHNIKTMESLTGYLQRIERSVGTQNRNGQEQVTYRNNTANRQGYVNRGNNYREREFERQNRSRDFTNRGENMNNVRRDIGRYNWERRQGNPNNDRENNWRQGNDRGNNWRQNQGNYPQETRNREVYREGNPRYNRGENEERRQVNVVRTEENRGEASVDVEGRNFV</sequence>
<evidence type="ECO:0000256" key="2">
    <source>
        <dbReference type="SAM" id="MobiDB-lite"/>
    </source>
</evidence>
<feature type="compositionally biased region" description="Basic and acidic residues" evidence="2">
    <location>
        <begin position="1"/>
        <end position="19"/>
    </location>
</feature>
<feature type="compositionally biased region" description="Polar residues" evidence="2">
    <location>
        <begin position="574"/>
        <end position="594"/>
    </location>
</feature>
<dbReference type="SUPFAM" id="SSF58113">
    <property type="entry name" value="Apolipoprotein A-I"/>
    <property type="match status" value="1"/>
</dbReference>
<feature type="coiled-coil region" evidence="1">
    <location>
        <begin position="127"/>
        <end position="198"/>
    </location>
</feature>
<name>A0A9N9XFN3_DIABA</name>
<dbReference type="OrthoDB" id="6779360at2759"/>
<keyword evidence="4" id="KW-1185">Reference proteome</keyword>
<feature type="region of interest" description="Disordered" evidence="2">
    <location>
        <begin position="559"/>
        <end position="618"/>
    </location>
</feature>
<feature type="region of interest" description="Disordered" evidence="2">
    <location>
        <begin position="1"/>
        <end position="102"/>
    </location>
</feature>
<feature type="compositionally biased region" description="Basic and acidic residues" evidence="2">
    <location>
        <begin position="559"/>
        <end position="573"/>
    </location>
</feature>
<dbReference type="EMBL" id="OU898280">
    <property type="protein sequence ID" value="CAG9834268.1"/>
    <property type="molecule type" value="Genomic_DNA"/>
</dbReference>
<dbReference type="AlphaFoldDB" id="A0A9N9XFN3"/>
<keyword evidence="1" id="KW-0175">Coiled coil</keyword>